<evidence type="ECO:0000313" key="2">
    <source>
        <dbReference type="EMBL" id="ADZ89917.1"/>
    </source>
</evidence>
<name>F2K167_MARM1</name>
<feature type="transmembrane region" description="Helical" evidence="1">
    <location>
        <begin position="382"/>
        <end position="399"/>
    </location>
</feature>
<keyword evidence="1" id="KW-0472">Membrane</keyword>
<dbReference type="AlphaFoldDB" id="F2K167"/>
<keyword evidence="3" id="KW-1185">Reference proteome</keyword>
<proteinExistence type="predicted"/>
<dbReference type="EMBL" id="CP002583">
    <property type="protein sequence ID" value="ADZ89917.1"/>
    <property type="molecule type" value="Genomic_DNA"/>
</dbReference>
<organism evidence="2 3">
    <name type="scientific">Marinomonas mediterranea (strain ATCC 700492 / JCM 21426 / NBRC 103028 / MMB-1)</name>
    <dbReference type="NCBI Taxonomy" id="717774"/>
    <lineage>
        <taxon>Bacteria</taxon>
        <taxon>Pseudomonadati</taxon>
        <taxon>Pseudomonadota</taxon>
        <taxon>Gammaproteobacteria</taxon>
        <taxon>Oceanospirillales</taxon>
        <taxon>Oceanospirillaceae</taxon>
        <taxon>Marinomonas</taxon>
    </lineage>
</organism>
<sequence length="409" mass="46762">MLIYYFVLKTWQGMSIFFLSLDDFYLLELNRYVGDGGFLYFTIYYFTFLVFIFLSGFIFSSIDNSRCYPLLSSGFLVGGGRDDYIVLFIIFLFFLCVACSYLVYLPPFFTGMQKHEYLDFYPNTLYFIYSKYQTFIAFILGLVFFRLSVAKKKVRFSVILLFLSFFLLILAGNKFSAIFNQLFFFLIPASLVMRGRSLKGFYFLSFGVVVLAALSLFLGVKVMMDVKGLAIDEALHHFVQRVFVQQGQIFTGVIDRVYLEGAASPLEALNEVFLEPIVHSVGHTSILFLMHRELGGGVFGAIEAGSQYTGAFPGIFFELFGGVGGWGAFILYTIFTLYVIKCLLYTVLRGHFLIAIGFLFVTQPILLSYISGKFVFLLSFNYYLKILLFFIVLLSYKLSASPRVSMRFN</sequence>
<feature type="transmembrane region" description="Helical" evidence="1">
    <location>
        <begin position="200"/>
        <end position="220"/>
    </location>
</feature>
<accession>F2K167</accession>
<feature type="transmembrane region" description="Helical" evidence="1">
    <location>
        <begin position="352"/>
        <end position="370"/>
    </location>
</feature>
<dbReference type="eggNOG" id="ENOG50342CG">
    <property type="taxonomic scope" value="Bacteria"/>
</dbReference>
<feature type="transmembrane region" description="Helical" evidence="1">
    <location>
        <begin position="315"/>
        <end position="340"/>
    </location>
</feature>
<feature type="transmembrane region" description="Helical" evidence="1">
    <location>
        <begin position="38"/>
        <end position="62"/>
    </location>
</feature>
<evidence type="ECO:0000313" key="3">
    <source>
        <dbReference type="Proteomes" id="UP000001062"/>
    </source>
</evidence>
<dbReference type="PATRIC" id="fig|717774.3.peg.643"/>
<dbReference type="KEGG" id="mme:Marme_0623"/>
<dbReference type="STRING" id="717774.Marme_0623"/>
<gene>
    <name evidence="2" type="ordered locus">Marme_0623</name>
</gene>
<feature type="transmembrane region" description="Helical" evidence="1">
    <location>
        <begin position="154"/>
        <end position="171"/>
    </location>
</feature>
<evidence type="ECO:0000256" key="1">
    <source>
        <dbReference type="SAM" id="Phobius"/>
    </source>
</evidence>
<keyword evidence="1" id="KW-1133">Transmembrane helix</keyword>
<feature type="transmembrane region" description="Helical" evidence="1">
    <location>
        <begin position="124"/>
        <end position="147"/>
    </location>
</feature>
<protein>
    <recommendedName>
        <fullName evidence="4">O-antigen polymerase</fullName>
    </recommendedName>
</protein>
<dbReference type="Proteomes" id="UP000001062">
    <property type="component" value="Chromosome"/>
</dbReference>
<feature type="transmembrane region" description="Helical" evidence="1">
    <location>
        <begin position="83"/>
        <end position="104"/>
    </location>
</feature>
<dbReference type="HOGENOM" id="CLU_589116_0_0_6"/>
<keyword evidence="1" id="KW-0812">Transmembrane</keyword>
<evidence type="ECO:0008006" key="4">
    <source>
        <dbReference type="Google" id="ProtNLM"/>
    </source>
</evidence>
<reference evidence="2 3" key="1">
    <citation type="journal article" date="2012" name="Stand. Genomic Sci.">
        <title>Complete genome sequence of the melanogenic marine bacterium Marinomonas mediterranea type strain (MMB-1(T)).</title>
        <authorList>
            <person name="Lucas-Elio P."/>
            <person name="Goodwin L."/>
            <person name="Woyke T."/>
            <person name="Pitluck S."/>
            <person name="Nolan M."/>
            <person name="Kyrpides N.C."/>
            <person name="Detter J.C."/>
            <person name="Copeland A."/>
            <person name="Teshima H."/>
            <person name="Bruce D."/>
            <person name="Detter C."/>
            <person name="Tapia R."/>
            <person name="Han S."/>
            <person name="Land M.L."/>
            <person name="Ivanova N."/>
            <person name="Mikhailova N."/>
            <person name="Johnston A.W."/>
            <person name="Sanchez-Amat A."/>
        </authorList>
    </citation>
    <scope>NUCLEOTIDE SEQUENCE [LARGE SCALE GENOMIC DNA]</scope>
    <source>
        <strain evidence="3">ATCC 700492 / JCM 21426 / NBRC 103028 / MMB-1</strain>
    </source>
</reference>